<accession>A0ABQ8LI34</accession>
<proteinExistence type="predicted"/>
<feature type="region of interest" description="Disordered" evidence="1">
    <location>
        <begin position="404"/>
        <end position="427"/>
    </location>
</feature>
<evidence type="ECO:0000313" key="2">
    <source>
        <dbReference type="EMBL" id="KAI2649496.1"/>
    </source>
</evidence>
<gene>
    <name evidence="2" type="ORF">H4Q32_015463</name>
</gene>
<feature type="compositionally biased region" description="Basic residues" evidence="1">
    <location>
        <begin position="404"/>
        <end position="413"/>
    </location>
</feature>
<feature type="region of interest" description="Disordered" evidence="1">
    <location>
        <begin position="447"/>
        <end position="473"/>
    </location>
</feature>
<evidence type="ECO:0000313" key="3">
    <source>
        <dbReference type="Proteomes" id="UP000830375"/>
    </source>
</evidence>
<protein>
    <submittedName>
        <fullName evidence="2">Mitochondrial protein</fullName>
    </submittedName>
</protein>
<keyword evidence="3" id="KW-1185">Reference proteome</keyword>
<organism evidence="2 3">
    <name type="scientific">Labeo rohita</name>
    <name type="common">Indian major carp</name>
    <name type="synonym">Cyprinus rohita</name>
    <dbReference type="NCBI Taxonomy" id="84645"/>
    <lineage>
        <taxon>Eukaryota</taxon>
        <taxon>Metazoa</taxon>
        <taxon>Chordata</taxon>
        <taxon>Craniata</taxon>
        <taxon>Vertebrata</taxon>
        <taxon>Euteleostomi</taxon>
        <taxon>Actinopterygii</taxon>
        <taxon>Neopterygii</taxon>
        <taxon>Teleostei</taxon>
        <taxon>Ostariophysi</taxon>
        <taxon>Cypriniformes</taxon>
        <taxon>Cyprinidae</taxon>
        <taxon>Labeoninae</taxon>
        <taxon>Labeonini</taxon>
        <taxon>Labeo</taxon>
    </lineage>
</organism>
<name>A0ABQ8LI34_LABRO</name>
<comment type="caution">
    <text evidence="2">The sequence shown here is derived from an EMBL/GenBank/DDBJ whole genome shotgun (WGS) entry which is preliminary data.</text>
</comment>
<evidence type="ECO:0000256" key="1">
    <source>
        <dbReference type="SAM" id="MobiDB-lite"/>
    </source>
</evidence>
<sequence length="814" mass="89354">MASTSKAFRKCVDPCPRYLTPDDTHDLCVFCLGEEHARDVLEGAVCVHCELFPMRKLRSRLSLFSREEGQPPVPRGSGPSAAEARRKMSSWGSQVDLADELKKGLSLSRASVAGEDELLADDDVVSLTSSDPAASALLGPSQEEQEMLEDEEAEAEPFLISCPAYEELLEVMDRATVRLDLPWKRAREVAPRGRLDERYLSDHNLPAQVSLPFLPDLHTEIEKVWKKPFSSRIHNFPHSNYANIEGMREHGYQRMPPVEETLASYLSVGKASSLKTPSLPSIPLQVTSRLNGRAYAAAGQAVGALHTMAVLQAYQADLLKDLDKGQGLSPDEVAELRRTTDLALRATKQAATAMGRSMGAMVVTERHLWVNLADLGKKERGFLLDAPVSPSELLVPPLRRWLRSSGRRGRAQRPSKPSFHEGPDLSPNSMGVLARLVLRDEDRPRRLVWPLAPPPPAGGSGRKRGSRGGRQDLREVIQTRQRARRATFTDGLARPFGLLSQSDRNGNHGWVSHSNGLDGFSEGFSESSGVMRRNHGGVLFEHPPLIFNHGYGLPAWVCLPFSNRKLSGSLYSTEKTRTSVLRLGKLFRISFHRELLDILDRHIDHRVETLCLHPALRGFGCGVSALHTDLLPMPSGDLAVAPPRSGLGSAGLGRAGPVLSIEERWLPVISDPRISSWECATMLPFLRKGFLLEFVFLGEIRCPSRVSGVEPGLDTLPFLGCSPPIEGLPEHCPIGQLRFALTAFPRPKGTFAGQISSKASVQGTVMLPFLRKGSLSSSPWGDQWLLLSMGVEACRDTLPYPVWLSVSALGSFSG</sequence>
<reference evidence="2 3" key="1">
    <citation type="submission" date="2022-01" db="EMBL/GenBank/DDBJ databases">
        <title>A high-quality chromosome-level genome assembly of rohu carp, Labeo rohita.</title>
        <authorList>
            <person name="Arick M.A. II"/>
            <person name="Hsu C.-Y."/>
            <person name="Magbanua Z."/>
            <person name="Pechanova O."/>
            <person name="Grover C."/>
            <person name="Miller E."/>
            <person name="Thrash A."/>
            <person name="Ezzel L."/>
            <person name="Alam S."/>
            <person name="Benzie J."/>
            <person name="Hamilton M."/>
            <person name="Karsi A."/>
            <person name="Lawrence M.L."/>
            <person name="Peterson D.G."/>
        </authorList>
    </citation>
    <scope>NUCLEOTIDE SEQUENCE [LARGE SCALE GENOMIC DNA]</scope>
    <source>
        <strain evidence="3">BAU-BD-2019</strain>
        <tissue evidence="2">Blood</tissue>
    </source>
</reference>
<feature type="region of interest" description="Disordered" evidence="1">
    <location>
        <begin position="66"/>
        <end position="91"/>
    </location>
</feature>
<dbReference type="Proteomes" id="UP000830375">
    <property type="component" value="Unassembled WGS sequence"/>
</dbReference>
<dbReference type="EMBL" id="JACTAM010000023">
    <property type="protein sequence ID" value="KAI2649496.1"/>
    <property type="molecule type" value="Genomic_DNA"/>
</dbReference>